<evidence type="ECO:0000259" key="15">
    <source>
        <dbReference type="Pfam" id="PF20805"/>
    </source>
</evidence>
<keyword evidence="10 13" id="KW-0675">Receptor</keyword>
<evidence type="ECO:0000256" key="11">
    <source>
        <dbReference type="ARBA" id="ARBA00023180"/>
    </source>
</evidence>
<reference evidence="17" key="1">
    <citation type="submission" date="2021-02" db="EMBL/GenBank/DDBJ databases">
        <authorList>
            <person name="Nowell W R."/>
        </authorList>
    </citation>
    <scope>NUCLEOTIDE SEQUENCE</scope>
</reference>
<feature type="repeat" description="FG-GAP" evidence="12">
    <location>
        <begin position="388"/>
        <end position="447"/>
    </location>
</feature>
<organism evidence="17 18">
    <name type="scientific">Rotaria magnacalcarata</name>
    <dbReference type="NCBI Taxonomy" id="392030"/>
    <lineage>
        <taxon>Eukaryota</taxon>
        <taxon>Metazoa</taxon>
        <taxon>Spiralia</taxon>
        <taxon>Gnathifera</taxon>
        <taxon>Rotifera</taxon>
        <taxon>Eurotatoria</taxon>
        <taxon>Bdelloidea</taxon>
        <taxon>Philodinida</taxon>
        <taxon>Philodinidae</taxon>
        <taxon>Rotaria</taxon>
    </lineage>
</organism>
<keyword evidence="6 13" id="KW-0130">Cell adhesion</keyword>
<keyword evidence="5" id="KW-0677">Repeat</keyword>
<comment type="caution">
    <text evidence="17">The sequence shown here is derived from an EMBL/GenBank/DDBJ whole genome shotgun (WGS) entry which is preliminary data.</text>
</comment>
<evidence type="ECO:0000259" key="14">
    <source>
        <dbReference type="Pfam" id="PF08441"/>
    </source>
</evidence>
<evidence type="ECO:0000256" key="6">
    <source>
        <dbReference type="ARBA" id="ARBA00022889"/>
    </source>
</evidence>
<evidence type="ECO:0000256" key="10">
    <source>
        <dbReference type="ARBA" id="ARBA00023170"/>
    </source>
</evidence>
<dbReference type="Gene3D" id="2.60.40.1510">
    <property type="entry name" value="ntegrin, alpha v. Chain A, domain 3"/>
    <property type="match status" value="1"/>
</dbReference>
<dbReference type="InterPro" id="IPR048286">
    <property type="entry name" value="Integrin_alpha_Ig-like_3"/>
</dbReference>
<comment type="similarity">
    <text evidence="2 13">Belongs to the integrin alpha chain family.</text>
</comment>
<evidence type="ECO:0008006" key="19">
    <source>
        <dbReference type="Google" id="ProtNLM"/>
    </source>
</evidence>
<dbReference type="GO" id="GO:0033627">
    <property type="term" value="P:cell adhesion mediated by integrin"/>
    <property type="evidence" value="ECO:0007669"/>
    <property type="project" value="TreeGrafter"/>
</dbReference>
<dbReference type="SUPFAM" id="SSF69318">
    <property type="entry name" value="Integrin alpha N-terminal domain"/>
    <property type="match status" value="1"/>
</dbReference>
<dbReference type="GO" id="GO:0098609">
    <property type="term" value="P:cell-cell adhesion"/>
    <property type="evidence" value="ECO:0007669"/>
    <property type="project" value="TreeGrafter"/>
</dbReference>
<dbReference type="Pfam" id="PF08441">
    <property type="entry name" value="Integrin_A_Ig_1"/>
    <property type="match status" value="1"/>
</dbReference>
<dbReference type="InterPro" id="IPR028994">
    <property type="entry name" value="Integrin_alpha_N"/>
</dbReference>
<dbReference type="SMART" id="SM00191">
    <property type="entry name" value="Int_alpha"/>
    <property type="match status" value="5"/>
</dbReference>
<dbReference type="Gene3D" id="2.60.40.1530">
    <property type="entry name" value="ntegrin, alpha v. Chain A, domain 4"/>
    <property type="match status" value="1"/>
</dbReference>
<evidence type="ECO:0000256" key="3">
    <source>
        <dbReference type="ARBA" id="ARBA00022692"/>
    </source>
</evidence>
<proteinExistence type="inferred from homology"/>
<evidence type="ECO:0000259" key="16">
    <source>
        <dbReference type="Pfam" id="PF20806"/>
    </source>
</evidence>
<dbReference type="GO" id="GO:0007160">
    <property type="term" value="P:cell-matrix adhesion"/>
    <property type="evidence" value="ECO:0007669"/>
    <property type="project" value="TreeGrafter"/>
</dbReference>
<dbReference type="AlphaFoldDB" id="A0A816WE56"/>
<evidence type="ECO:0000256" key="9">
    <source>
        <dbReference type="ARBA" id="ARBA00023136"/>
    </source>
</evidence>
<evidence type="ECO:0000313" key="17">
    <source>
        <dbReference type="EMBL" id="CAF2124644.1"/>
    </source>
</evidence>
<dbReference type="PRINTS" id="PR01185">
    <property type="entry name" value="INTEGRINA"/>
</dbReference>
<evidence type="ECO:0000256" key="1">
    <source>
        <dbReference type="ARBA" id="ARBA00004479"/>
    </source>
</evidence>
<evidence type="ECO:0000256" key="13">
    <source>
        <dbReference type="RuleBase" id="RU003762"/>
    </source>
</evidence>
<dbReference type="PANTHER" id="PTHR23220:SF133">
    <property type="entry name" value="INTEGRIN ALPHA-PS2"/>
    <property type="match status" value="1"/>
</dbReference>
<evidence type="ECO:0000256" key="2">
    <source>
        <dbReference type="ARBA" id="ARBA00008054"/>
    </source>
</evidence>
<dbReference type="GO" id="GO:0009897">
    <property type="term" value="C:external side of plasma membrane"/>
    <property type="evidence" value="ECO:0007669"/>
    <property type="project" value="TreeGrafter"/>
</dbReference>
<evidence type="ECO:0000256" key="7">
    <source>
        <dbReference type="ARBA" id="ARBA00022989"/>
    </source>
</evidence>
<feature type="domain" description="Integrin alpha first immunoglubulin-like" evidence="14">
    <location>
        <begin position="494"/>
        <end position="638"/>
    </location>
</feature>
<dbReference type="GO" id="GO:0007229">
    <property type="term" value="P:integrin-mediated signaling pathway"/>
    <property type="evidence" value="ECO:0007669"/>
    <property type="project" value="UniProtKB-KW"/>
</dbReference>
<dbReference type="InterPro" id="IPR048285">
    <property type="entry name" value="Integrin_alpha_Ig-like_2"/>
</dbReference>
<dbReference type="Pfam" id="PF20805">
    <property type="entry name" value="Integrin_A_Ig_2"/>
    <property type="match status" value="1"/>
</dbReference>
<keyword evidence="7" id="KW-1133">Transmembrane helix</keyword>
<dbReference type="GO" id="GO:0005178">
    <property type="term" value="F:integrin binding"/>
    <property type="evidence" value="ECO:0007669"/>
    <property type="project" value="TreeGrafter"/>
</dbReference>
<dbReference type="InterPro" id="IPR000413">
    <property type="entry name" value="Integrin_alpha"/>
</dbReference>
<feature type="signal peptide" evidence="13">
    <location>
        <begin position="1"/>
        <end position="19"/>
    </location>
</feature>
<dbReference type="PROSITE" id="PS51470">
    <property type="entry name" value="FG_GAP"/>
    <property type="match status" value="3"/>
</dbReference>
<dbReference type="Pfam" id="PF20806">
    <property type="entry name" value="Integrin_A_Ig_3"/>
    <property type="match status" value="1"/>
</dbReference>
<evidence type="ECO:0000256" key="5">
    <source>
        <dbReference type="ARBA" id="ARBA00022737"/>
    </source>
</evidence>
<dbReference type="InterPro" id="IPR013649">
    <property type="entry name" value="Integrin_alpha_Ig-like_1"/>
</dbReference>
<keyword evidence="8 13" id="KW-0401">Integrin</keyword>
<keyword evidence="3" id="KW-0812">Transmembrane</keyword>
<gene>
    <name evidence="17" type="ORF">XDN619_LOCUS23458</name>
</gene>
<keyword evidence="11" id="KW-0325">Glycoprotein</keyword>
<keyword evidence="4 13" id="KW-0732">Signal</keyword>
<feature type="repeat" description="FG-GAP" evidence="12">
    <location>
        <begin position="29"/>
        <end position="86"/>
    </location>
</feature>
<evidence type="ECO:0000256" key="4">
    <source>
        <dbReference type="ARBA" id="ARBA00022729"/>
    </source>
</evidence>
<comment type="subcellular location">
    <subcellularLocation>
        <location evidence="1 13">Membrane</location>
        <topology evidence="1 13">Single-pass type I membrane protein</topology>
    </subcellularLocation>
</comment>
<dbReference type="Gene3D" id="2.130.10.130">
    <property type="entry name" value="Integrin alpha, N-terminal"/>
    <property type="match status" value="1"/>
</dbReference>
<dbReference type="Proteomes" id="UP000663887">
    <property type="component" value="Unassembled WGS sequence"/>
</dbReference>
<dbReference type="InterPro" id="IPR013517">
    <property type="entry name" value="FG-GAP"/>
</dbReference>
<keyword evidence="9" id="KW-0472">Membrane</keyword>
<name>A0A816WE56_9BILA</name>
<feature type="chain" id="PRO_5033112611" description="Integrin alpha-2 domain-containing protein" evidence="13">
    <location>
        <begin position="20"/>
        <end position="1025"/>
    </location>
</feature>
<evidence type="ECO:0000256" key="8">
    <source>
        <dbReference type="ARBA" id="ARBA00023037"/>
    </source>
</evidence>
<feature type="repeat" description="FG-GAP" evidence="12">
    <location>
        <begin position="323"/>
        <end position="381"/>
    </location>
</feature>
<dbReference type="InterPro" id="IPR013519">
    <property type="entry name" value="Int_alpha_beta-p"/>
</dbReference>
<dbReference type="Pfam" id="PF01839">
    <property type="entry name" value="FG-GAP"/>
    <property type="match status" value="1"/>
</dbReference>
<dbReference type="EMBL" id="CAJNRG010010697">
    <property type="protein sequence ID" value="CAF2124644.1"/>
    <property type="molecule type" value="Genomic_DNA"/>
</dbReference>
<feature type="domain" description="Integrin alpha second immunoglobulin-like" evidence="15">
    <location>
        <begin position="639"/>
        <end position="766"/>
    </location>
</feature>
<dbReference type="SUPFAM" id="SSF69179">
    <property type="entry name" value="Integrin domains"/>
    <property type="match status" value="3"/>
</dbReference>
<sequence>MMIILFILIFSSCTTSLYSFNYQTVEHWRYLRPEKSTHKPSYFGYSLAVHRSSLLIGAPRDHSPHDIIPRRGAVWKCEFHLDNNCQRIQFRRNGEANVRVGTSYDNKTDQWLGTSLAANDGNIIASFVFILETFSYLFKCFLFIIQAGAPFLKHRINDGHKIEYEIPGGALIAKYGKSLSMIEDTQIFSPSFLNWHSRNYNQEGYGEFGFQVALSKKPARIIVTAPGSFYFRGGIHSIPILEKNWIDTRHPFTSPHYQWRDAGWLRYPSNYSSNEYDDWCYRGYALALGNFNDNDNQEIIVGIPKLDNYRGAIEIMNSDLDENSIRTLNGSQMGEYFGASICVVDINNDGLDDLIVGAPLYTVRKDGRIIAEAGRADIFFQTPEHNLVRKQSIEGTREGGRLGHTLANLGDIDKDGYNDVAISIPFINHGSSNMIHIYRGSHDGLILTPSQIFQTAALRGFGWALQGQFDYDNNGYLDLAVSSIHSETVAIILARPVLRLQTKLHNSSPTIPLNCTLRSDDACFILTVCIQLHDSKYQASKRDTLTYEIQLDKDKDQADKRLLFRESYRSFKKRQLRLSTRVCHDYSLYMKDDVRDKLKPIHIHIDYSLSSKSDANVIPPILDPANSSYDYNIPIQKDCGTDDICIPNLHISTAKWPDDYKVGLTKKILLDINVINTGENAYDTRCFVQLPAGVEYVSSNSSSITNLYCNLIKQSDRIIVCQLGNPLLAYGNISLQIHTAVKNYSAIEADTLVFFINVTSDNLNSTKLATEIVMPISSSPELVLIGVAKPEQIVSDTSDQTFVRHTTTTKTDDLEVVHTYTLHNKGPSDAKRTEVKFMWPMLPLAGFNEQTPLLYGIDLPNIIRVSDPKANKDRCQVYHSSPYEIPRIENERNKLTSFFAKFRPTMTKNFILQDQSSIDRFQGSLLPVYCHGPLCKTFICHIDTLPIGHSVLIQLKASLRYNHLQSKLDRSKPFIIVSNASAQVREIPLKFSTTKSQQQPIAQLKVLLFFSFYAENNNESNYVYA</sequence>
<dbReference type="GO" id="GO:0008305">
    <property type="term" value="C:integrin complex"/>
    <property type="evidence" value="ECO:0007669"/>
    <property type="project" value="InterPro"/>
</dbReference>
<evidence type="ECO:0000313" key="18">
    <source>
        <dbReference type="Proteomes" id="UP000663887"/>
    </source>
</evidence>
<dbReference type="InterPro" id="IPR032695">
    <property type="entry name" value="Integrin_dom_sf"/>
</dbReference>
<accession>A0A816WE56</accession>
<dbReference type="Gene3D" id="2.60.40.1460">
    <property type="entry name" value="Integrin domains. Chain A, domain 2"/>
    <property type="match status" value="1"/>
</dbReference>
<feature type="domain" description="Integrin alpha third immunoglobulin-like" evidence="16">
    <location>
        <begin position="784"/>
        <end position="998"/>
    </location>
</feature>
<dbReference type="PANTHER" id="PTHR23220">
    <property type="entry name" value="INTEGRIN ALPHA"/>
    <property type="match status" value="1"/>
</dbReference>
<evidence type="ECO:0000256" key="12">
    <source>
        <dbReference type="PROSITE-ProRule" id="PRU00803"/>
    </source>
</evidence>
<protein>
    <recommendedName>
        <fullName evidence="19">Integrin alpha-2 domain-containing protein</fullName>
    </recommendedName>
</protein>